<dbReference type="InterPro" id="IPR039426">
    <property type="entry name" value="TonB-dep_rcpt-like"/>
</dbReference>
<dbReference type="RefSeq" id="WP_076377145.1">
    <property type="nucleotide sequence ID" value="NZ_AP017422.1"/>
</dbReference>
<dbReference type="PROSITE" id="PS52016">
    <property type="entry name" value="TONB_DEPENDENT_REC_3"/>
    <property type="match status" value="1"/>
</dbReference>
<evidence type="ECO:0000256" key="5">
    <source>
        <dbReference type="ARBA" id="ARBA00023077"/>
    </source>
</evidence>
<dbReference type="Proteomes" id="UP000186917">
    <property type="component" value="Unassembled WGS sequence"/>
</dbReference>
<dbReference type="InterPro" id="IPR012910">
    <property type="entry name" value="Plug_dom"/>
</dbReference>
<dbReference type="STRING" id="477680.SAMN05421788_1011513"/>
<gene>
    <name evidence="12" type="ORF">SAMN05421788_1011513</name>
</gene>
<dbReference type="Gene3D" id="2.60.40.1120">
    <property type="entry name" value="Carboxypeptidase-like, regulatory domain"/>
    <property type="match status" value="1"/>
</dbReference>
<evidence type="ECO:0000256" key="9">
    <source>
        <dbReference type="RuleBase" id="RU003357"/>
    </source>
</evidence>
<feature type="domain" description="TonB-dependent receptor plug" evidence="11">
    <location>
        <begin position="221"/>
        <end position="336"/>
    </location>
</feature>
<evidence type="ECO:0000259" key="10">
    <source>
        <dbReference type="Pfam" id="PF00593"/>
    </source>
</evidence>
<keyword evidence="7 8" id="KW-0998">Cell outer membrane</keyword>
<dbReference type="GO" id="GO:0009279">
    <property type="term" value="C:cell outer membrane"/>
    <property type="evidence" value="ECO:0007669"/>
    <property type="project" value="UniProtKB-SubCell"/>
</dbReference>
<keyword evidence="5 9" id="KW-0798">TonB box</keyword>
<dbReference type="KEGG" id="fln:FLA_6139"/>
<proteinExistence type="inferred from homology"/>
<evidence type="ECO:0000256" key="7">
    <source>
        <dbReference type="ARBA" id="ARBA00023237"/>
    </source>
</evidence>
<dbReference type="InterPro" id="IPR023996">
    <property type="entry name" value="TonB-dep_OMP_SusC/RagA"/>
</dbReference>
<sequence length="1190" mass="132635">MNSINPSVSFKIICVLLLVFCIAAKTYAYRQEPTVSLDVHDVSIEKVLKLIKRQTGVAFTYQPEIFKNAPLVTIKVKKTPLEEVLKTLFSKGGYLFRINDKSVLVRSGNNSPGDKNQRTTKDTLYAVTGMVVNDNNEPLAGVTVSVKGGNRYAITADDGTFTLTKLGLNTQLVANCLNCERTEASVGGAPAITIVVKPTVAQLEDIKLNPVTGYQKIPKERATGSFVLLSQEDVNRASSTDILSRISNITSGMLTSTVDGATRLTTGPNTQGLGYSIRGVSTLSPVEVNTNPLIILDNFPYEGDMRNINPNDVESITVLKDAAAASIWGTKSGNGVVVITTKKGAFNQKLQLELNASTTIKGKPKLKEAKGYINTEDYIELEKDLFDKGYFNDDIANTTTFPALSPVVEILAKKRSGQITAAAADEAINAYKKNDVRNDWLKYVYQKAINQQYAVNLRGGTKDVRYTFSVGHDRNRDNLVRDGYRRTTFNVTNIFTPLKNLEVTLAANYSMSKYLLNNDIGYGDISSKSAKTPLLYPYAQLADANGNAMAVVKDYRQVYVDSISQLGFMDATYRPLNDLKLADNITNRNDLLLRAAVKYNVAKFLQLELQYQREEQISTTRNEMSEDAYSTRYYVNLFSQYNRSSGTFIYNFPKGAILENARYKWLIQNGRGQINYNQRFNDHSITAILGAEIKESAFSGARVAYLGYNDVTGTFAQNVNYNSYYNTNPSGSNTISNVYSGNSNGGYVLNRFISYYTNIGYNYKSKYDLTVSGRRDGTNLFGVKTNNKITPLWSAGLGWTISNESFYKESWLPYLRGRFTYGYNGNIYNAGSAYTTGFYSTDPTTQVPIISIIALGNPQLKWEKVRNVNLALDFRTKNEILTGTIEAYIKKGENLVEVYLQQPPQVGNAGKVYRNTGSTVTHGMEVKLTSLNIQHINFHWSSTLLLNLMKDKILSYNTPPGAINVMTDNGNLLYVVGKPLFGLLSYKWAGLDPQTGDPQGILKGQVSKDYTGIVNNYNIDSVVYSGSGVPSIYGSFRNDFNYKGISLSFNITYKFGYVFRRPAVSINEQDALYNNYSSAYYSSRWKKPGDEKNTVIPSLLYNSNDNGYRNAFFQYSEALITKGDHIRLQDIRVGYTFNTGSTMKAFKKMEVYSYLYNVGILWRANKFNIDPDSMDMPQALSVSFGVRASL</sequence>
<keyword evidence="2 8" id="KW-0813">Transport</keyword>
<evidence type="ECO:0000256" key="2">
    <source>
        <dbReference type="ARBA" id="ARBA00022448"/>
    </source>
</evidence>
<reference evidence="13" key="1">
    <citation type="submission" date="2017-01" db="EMBL/GenBank/DDBJ databases">
        <authorList>
            <person name="Varghese N."/>
            <person name="Submissions S."/>
        </authorList>
    </citation>
    <scope>NUCLEOTIDE SEQUENCE [LARGE SCALE GENOMIC DNA]</scope>
    <source>
        <strain evidence="13">DSM 21054</strain>
    </source>
</reference>
<evidence type="ECO:0000256" key="4">
    <source>
        <dbReference type="ARBA" id="ARBA00022692"/>
    </source>
</evidence>
<comment type="subcellular location">
    <subcellularLocation>
        <location evidence="1 8">Cell outer membrane</location>
        <topology evidence="1 8">Multi-pass membrane protein</topology>
    </subcellularLocation>
</comment>
<dbReference type="EMBL" id="FTOR01000001">
    <property type="protein sequence ID" value="SIS83759.1"/>
    <property type="molecule type" value="Genomic_DNA"/>
</dbReference>
<keyword evidence="3 8" id="KW-1134">Transmembrane beta strand</keyword>
<evidence type="ECO:0000256" key="3">
    <source>
        <dbReference type="ARBA" id="ARBA00022452"/>
    </source>
</evidence>
<dbReference type="SUPFAM" id="SSF49464">
    <property type="entry name" value="Carboxypeptidase regulatory domain-like"/>
    <property type="match status" value="1"/>
</dbReference>
<keyword evidence="4 8" id="KW-0812">Transmembrane</keyword>
<organism evidence="12 13">
    <name type="scientific">Filimonas lacunae</name>
    <dbReference type="NCBI Taxonomy" id="477680"/>
    <lineage>
        <taxon>Bacteria</taxon>
        <taxon>Pseudomonadati</taxon>
        <taxon>Bacteroidota</taxon>
        <taxon>Chitinophagia</taxon>
        <taxon>Chitinophagales</taxon>
        <taxon>Chitinophagaceae</taxon>
        <taxon>Filimonas</taxon>
    </lineage>
</organism>
<dbReference type="InterPro" id="IPR036942">
    <property type="entry name" value="Beta-barrel_TonB_sf"/>
</dbReference>
<evidence type="ECO:0000256" key="1">
    <source>
        <dbReference type="ARBA" id="ARBA00004571"/>
    </source>
</evidence>
<evidence type="ECO:0000259" key="11">
    <source>
        <dbReference type="Pfam" id="PF07715"/>
    </source>
</evidence>
<dbReference type="InterPro" id="IPR023997">
    <property type="entry name" value="TonB-dep_OMP_SusC/RagA_CS"/>
</dbReference>
<dbReference type="Pfam" id="PF00593">
    <property type="entry name" value="TonB_dep_Rec_b-barrel"/>
    <property type="match status" value="1"/>
</dbReference>
<dbReference type="NCBIfam" id="TIGR04056">
    <property type="entry name" value="OMP_RagA_SusC"/>
    <property type="match status" value="1"/>
</dbReference>
<dbReference type="AlphaFoldDB" id="A0A173MR05"/>
<dbReference type="InterPro" id="IPR008969">
    <property type="entry name" value="CarboxyPept-like_regulatory"/>
</dbReference>
<dbReference type="Gene3D" id="2.40.170.20">
    <property type="entry name" value="TonB-dependent receptor, beta-barrel domain"/>
    <property type="match status" value="1"/>
</dbReference>
<evidence type="ECO:0000313" key="12">
    <source>
        <dbReference type="EMBL" id="SIS83759.1"/>
    </source>
</evidence>
<dbReference type="NCBIfam" id="TIGR04057">
    <property type="entry name" value="SusC_RagA_signa"/>
    <property type="match status" value="1"/>
</dbReference>
<evidence type="ECO:0000313" key="13">
    <source>
        <dbReference type="Proteomes" id="UP000186917"/>
    </source>
</evidence>
<dbReference type="InterPro" id="IPR000531">
    <property type="entry name" value="Beta-barrel_TonB"/>
</dbReference>
<protein>
    <submittedName>
        <fullName evidence="12">TonB-linked outer membrane protein, SusC/RagA family</fullName>
    </submittedName>
</protein>
<evidence type="ECO:0000256" key="8">
    <source>
        <dbReference type="PROSITE-ProRule" id="PRU01360"/>
    </source>
</evidence>
<keyword evidence="13" id="KW-1185">Reference proteome</keyword>
<keyword evidence="6 8" id="KW-0472">Membrane</keyword>
<dbReference type="InterPro" id="IPR037066">
    <property type="entry name" value="Plug_dom_sf"/>
</dbReference>
<accession>A0A173MR05</accession>
<name>A0A173MR05_9BACT</name>
<dbReference type="Gene3D" id="2.170.130.10">
    <property type="entry name" value="TonB-dependent receptor, plug domain"/>
    <property type="match status" value="1"/>
</dbReference>
<dbReference type="Pfam" id="PF07715">
    <property type="entry name" value="Plug"/>
    <property type="match status" value="1"/>
</dbReference>
<feature type="domain" description="TonB-dependent receptor-like beta-barrel" evidence="10">
    <location>
        <begin position="600"/>
        <end position="1051"/>
    </location>
</feature>
<dbReference type="SUPFAM" id="SSF56935">
    <property type="entry name" value="Porins"/>
    <property type="match status" value="1"/>
</dbReference>
<evidence type="ECO:0000256" key="6">
    <source>
        <dbReference type="ARBA" id="ARBA00023136"/>
    </source>
</evidence>
<comment type="similarity">
    <text evidence="8 9">Belongs to the TonB-dependent receptor family.</text>
</comment>
<dbReference type="OrthoDB" id="9768177at2"/>